<dbReference type="PROSITE" id="PS52050">
    <property type="entry name" value="WYL"/>
    <property type="match status" value="1"/>
</dbReference>
<accession>A0A0W0VVK6</accession>
<dbReference type="PATRIC" id="fig|466.6.peg.3129"/>
<dbReference type="InterPro" id="IPR026881">
    <property type="entry name" value="WYL_dom"/>
</dbReference>
<dbReference type="AlphaFoldDB" id="A0A0W0VVK6"/>
<dbReference type="Proteomes" id="UP000054908">
    <property type="component" value="Unassembled WGS sequence"/>
</dbReference>
<dbReference type="RefSeq" id="WP_058453597.1">
    <property type="nucleotide sequence ID" value="NZ_CAAAIB010000001.1"/>
</dbReference>
<sequence>MKEVENIIKEAIENQKVIHFDYNGYSRRVEPHHYGLLNQFKQLHGYQIGNGSKSGKVPQWKNFRLERIRNISIDHATAFARRNDHNPLNSHYSKILKSVETNKRSKRHRPI</sequence>
<keyword evidence="3" id="KW-1185">Reference proteome</keyword>
<evidence type="ECO:0000313" key="3">
    <source>
        <dbReference type="Proteomes" id="UP000054908"/>
    </source>
</evidence>
<gene>
    <name evidence="2" type="ORF">Lmac_2919</name>
</gene>
<dbReference type="OrthoDB" id="6058654at2"/>
<proteinExistence type="predicted"/>
<dbReference type="Pfam" id="PF13280">
    <property type="entry name" value="WYL"/>
    <property type="match status" value="1"/>
</dbReference>
<name>A0A0W0VVK6_9GAMM</name>
<evidence type="ECO:0000259" key="1">
    <source>
        <dbReference type="Pfam" id="PF13280"/>
    </source>
</evidence>
<evidence type="ECO:0000313" key="2">
    <source>
        <dbReference type="EMBL" id="KTD24046.1"/>
    </source>
</evidence>
<organism evidence="2 3">
    <name type="scientific">Legionella maceachernii</name>
    <dbReference type="NCBI Taxonomy" id="466"/>
    <lineage>
        <taxon>Bacteria</taxon>
        <taxon>Pseudomonadati</taxon>
        <taxon>Pseudomonadota</taxon>
        <taxon>Gammaproteobacteria</taxon>
        <taxon>Legionellales</taxon>
        <taxon>Legionellaceae</taxon>
        <taxon>Legionella</taxon>
    </lineage>
</organism>
<reference evidence="2 3" key="1">
    <citation type="submission" date="2015-11" db="EMBL/GenBank/DDBJ databases">
        <title>Genomic analysis of 38 Legionella species identifies large and diverse effector repertoires.</title>
        <authorList>
            <person name="Burstein D."/>
            <person name="Amaro F."/>
            <person name="Zusman T."/>
            <person name="Lifshitz Z."/>
            <person name="Cohen O."/>
            <person name="Gilbert J.A."/>
            <person name="Pupko T."/>
            <person name="Shuman H.A."/>
            <person name="Segal G."/>
        </authorList>
    </citation>
    <scope>NUCLEOTIDE SEQUENCE [LARGE SCALE GENOMIC DNA]</scope>
    <source>
        <strain evidence="2 3">PX-1-G2-E2</strain>
    </source>
</reference>
<protein>
    <recommendedName>
        <fullName evidence="1">WYL domain-containing protein</fullName>
    </recommendedName>
</protein>
<dbReference type="STRING" id="466.Lmac_2919"/>
<feature type="domain" description="WYL" evidence="1">
    <location>
        <begin position="6"/>
        <end position="71"/>
    </location>
</feature>
<dbReference type="EMBL" id="LNYL01000051">
    <property type="protein sequence ID" value="KTD24046.1"/>
    <property type="molecule type" value="Genomic_DNA"/>
</dbReference>
<comment type="caution">
    <text evidence="2">The sequence shown here is derived from an EMBL/GenBank/DDBJ whole genome shotgun (WGS) entry which is preliminary data.</text>
</comment>